<organism evidence="3 4">
    <name type="scientific">Mya arenaria</name>
    <name type="common">Soft-shell clam</name>
    <dbReference type="NCBI Taxonomy" id="6604"/>
    <lineage>
        <taxon>Eukaryota</taxon>
        <taxon>Metazoa</taxon>
        <taxon>Spiralia</taxon>
        <taxon>Lophotrochozoa</taxon>
        <taxon>Mollusca</taxon>
        <taxon>Bivalvia</taxon>
        <taxon>Autobranchia</taxon>
        <taxon>Heteroconchia</taxon>
        <taxon>Euheterodonta</taxon>
        <taxon>Imparidentia</taxon>
        <taxon>Neoheterodontei</taxon>
        <taxon>Myida</taxon>
        <taxon>Myoidea</taxon>
        <taxon>Myidae</taxon>
        <taxon>Mya</taxon>
    </lineage>
</organism>
<dbReference type="PANTHER" id="PTHR19134">
    <property type="entry name" value="RECEPTOR-TYPE TYROSINE-PROTEIN PHOSPHATASE"/>
    <property type="match status" value="1"/>
</dbReference>
<name>A0ABY7F600_MYAAR</name>
<feature type="compositionally biased region" description="Polar residues" evidence="1">
    <location>
        <begin position="30"/>
        <end position="39"/>
    </location>
</feature>
<dbReference type="Pfam" id="PF00102">
    <property type="entry name" value="Y_phosphatase"/>
    <property type="match status" value="1"/>
</dbReference>
<gene>
    <name evidence="3" type="ORF">MAR_031621</name>
</gene>
<accession>A0ABY7F600</accession>
<sequence length="166" mass="18835">AQYRTYYNEGQIKRESANPNPKSPRPPANKPTSVKQQVSTHEETAFENEIDLEKDDERNGALENSSRGDQTYYNELGSSTNKSKVHINQLVKYVDGKTHDAFSAEFEKFSRGLVKPYVESQKRENMSKNRYNGIYPYDDSRVRVTGSGGSDYINASFIDVCSYAVP</sequence>
<feature type="compositionally biased region" description="Acidic residues" evidence="1">
    <location>
        <begin position="45"/>
        <end position="54"/>
    </location>
</feature>
<protein>
    <submittedName>
        <fullName evidence="3">PTPRV-like protein</fullName>
    </submittedName>
</protein>
<dbReference type="PROSITE" id="PS50055">
    <property type="entry name" value="TYR_PHOSPHATASE_PTP"/>
    <property type="match status" value="1"/>
</dbReference>
<dbReference type="InterPro" id="IPR000242">
    <property type="entry name" value="PTP_cat"/>
</dbReference>
<dbReference type="EMBL" id="CP111021">
    <property type="protein sequence ID" value="WAR17027.1"/>
    <property type="molecule type" value="Genomic_DNA"/>
</dbReference>
<proteinExistence type="predicted"/>
<dbReference type="SUPFAM" id="SSF52799">
    <property type="entry name" value="(Phosphotyrosine protein) phosphatases II"/>
    <property type="match status" value="1"/>
</dbReference>
<dbReference type="PANTHER" id="PTHR19134:SF449">
    <property type="entry name" value="TYROSINE-PROTEIN PHOSPHATASE 1"/>
    <property type="match status" value="1"/>
</dbReference>
<dbReference type="InterPro" id="IPR029021">
    <property type="entry name" value="Prot-tyrosine_phosphatase-like"/>
</dbReference>
<dbReference type="InterPro" id="IPR050348">
    <property type="entry name" value="Protein-Tyr_Phosphatase"/>
</dbReference>
<feature type="compositionally biased region" description="Polar residues" evidence="1">
    <location>
        <begin position="62"/>
        <end position="79"/>
    </location>
</feature>
<reference evidence="3" key="1">
    <citation type="submission" date="2022-11" db="EMBL/GenBank/DDBJ databases">
        <title>Centuries of genome instability and evolution in soft-shell clam transmissible cancer (bioRxiv).</title>
        <authorList>
            <person name="Hart S.F.M."/>
            <person name="Yonemitsu M.A."/>
            <person name="Giersch R.M."/>
            <person name="Beal B.F."/>
            <person name="Arriagada G."/>
            <person name="Davis B.W."/>
            <person name="Ostrander E.A."/>
            <person name="Goff S.P."/>
            <person name="Metzger M.J."/>
        </authorList>
    </citation>
    <scope>NUCLEOTIDE SEQUENCE</scope>
    <source>
        <strain evidence="3">MELC-2E11</strain>
        <tissue evidence="3">Siphon/mantle</tissue>
    </source>
</reference>
<keyword evidence="4" id="KW-1185">Reference proteome</keyword>
<feature type="non-terminal residue" evidence="3">
    <location>
        <position position="1"/>
    </location>
</feature>
<feature type="domain" description="Tyrosine-protein phosphatase" evidence="2">
    <location>
        <begin position="102"/>
        <end position="159"/>
    </location>
</feature>
<feature type="region of interest" description="Disordered" evidence="1">
    <location>
        <begin position="1"/>
        <end position="79"/>
    </location>
</feature>
<dbReference type="Proteomes" id="UP001164746">
    <property type="component" value="Chromosome 10"/>
</dbReference>
<evidence type="ECO:0000259" key="2">
    <source>
        <dbReference type="PROSITE" id="PS50055"/>
    </source>
</evidence>
<evidence type="ECO:0000313" key="4">
    <source>
        <dbReference type="Proteomes" id="UP001164746"/>
    </source>
</evidence>
<dbReference type="Gene3D" id="3.90.190.10">
    <property type="entry name" value="Protein tyrosine phosphatase superfamily"/>
    <property type="match status" value="1"/>
</dbReference>
<evidence type="ECO:0000313" key="3">
    <source>
        <dbReference type="EMBL" id="WAR17027.1"/>
    </source>
</evidence>
<evidence type="ECO:0000256" key="1">
    <source>
        <dbReference type="SAM" id="MobiDB-lite"/>
    </source>
</evidence>